<dbReference type="SUPFAM" id="SSF47598">
    <property type="entry name" value="Ribbon-helix-helix"/>
    <property type="match status" value="1"/>
</dbReference>
<dbReference type="RefSeq" id="WP_074961678.1">
    <property type="nucleotide sequence ID" value="NZ_FOKQ01000017.1"/>
</dbReference>
<proteinExistence type="predicted"/>
<dbReference type="OrthoDB" id="1824311at2"/>
<dbReference type="EMBL" id="FOKQ01000017">
    <property type="protein sequence ID" value="SFC66085.1"/>
    <property type="molecule type" value="Genomic_DNA"/>
</dbReference>
<accession>A0A1I1KZK1</accession>
<dbReference type="Gene3D" id="1.10.1220.10">
    <property type="entry name" value="Met repressor-like"/>
    <property type="match status" value="1"/>
</dbReference>
<dbReference type="InterPro" id="IPR013321">
    <property type="entry name" value="Arc_rbn_hlx_hlx"/>
</dbReference>
<sequence>MFKHKCEMCGLEFETNNTRAKYCIYCRDKAQAARNRAYAEKKKSGNAVKIGSEQVCPICGKTYTVTSGSQKYCKECTANKKRKKSAPNTEYLKGHYDYIRVNVPKGEREKIKAYAESQGMSVNKLLLTALEEYKEKHNGNKQ</sequence>
<organism evidence="1 2">
    <name type="scientific">Ruminococcus albus</name>
    <dbReference type="NCBI Taxonomy" id="1264"/>
    <lineage>
        <taxon>Bacteria</taxon>
        <taxon>Bacillati</taxon>
        <taxon>Bacillota</taxon>
        <taxon>Clostridia</taxon>
        <taxon>Eubacteriales</taxon>
        <taxon>Oscillospiraceae</taxon>
        <taxon>Ruminococcus</taxon>
    </lineage>
</organism>
<gene>
    <name evidence="1" type="ORF">SAMN02910406_02132</name>
</gene>
<dbReference type="InterPro" id="IPR010985">
    <property type="entry name" value="Ribbon_hlx_hlx"/>
</dbReference>
<dbReference type="GO" id="GO:0006355">
    <property type="term" value="P:regulation of DNA-templated transcription"/>
    <property type="evidence" value="ECO:0007669"/>
    <property type="project" value="InterPro"/>
</dbReference>
<dbReference type="AlphaFoldDB" id="A0A1I1KZK1"/>
<evidence type="ECO:0000313" key="2">
    <source>
        <dbReference type="Proteomes" id="UP000182192"/>
    </source>
</evidence>
<dbReference type="Proteomes" id="UP000182192">
    <property type="component" value="Unassembled WGS sequence"/>
</dbReference>
<evidence type="ECO:0000313" key="1">
    <source>
        <dbReference type="EMBL" id="SFC66085.1"/>
    </source>
</evidence>
<name>A0A1I1KZK1_RUMAL</name>
<protein>
    <submittedName>
        <fullName evidence="1">Uncharacterized protein</fullName>
    </submittedName>
</protein>
<reference evidence="1 2" key="1">
    <citation type="submission" date="2016-10" db="EMBL/GenBank/DDBJ databases">
        <authorList>
            <person name="de Groot N.N."/>
        </authorList>
    </citation>
    <scope>NUCLEOTIDE SEQUENCE [LARGE SCALE GENOMIC DNA]</scope>
    <source>
        <strain evidence="1 2">AR67</strain>
    </source>
</reference>